<keyword evidence="1" id="KW-0812">Transmembrane</keyword>
<protein>
    <submittedName>
        <fullName evidence="3">SPFH domain-containing protein</fullName>
    </submittedName>
</protein>
<feature type="domain" description="Band 7" evidence="2">
    <location>
        <begin position="245"/>
        <end position="454"/>
    </location>
</feature>
<keyword evidence="4" id="KW-1185">Reference proteome</keyword>
<evidence type="ECO:0000313" key="3">
    <source>
        <dbReference type="EMBL" id="GAA4335043.1"/>
    </source>
</evidence>
<dbReference type="Pfam" id="PF01145">
    <property type="entry name" value="Band_7"/>
    <property type="match status" value="1"/>
</dbReference>
<evidence type="ECO:0000256" key="1">
    <source>
        <dbReference type="SAM" id="Phobius"/>
    </source>
</evidence>
<keyword evidence="1" id="KW-0472">Membrane</keyword>
<name>A0ABP8H6I4_9SPHI</name>
<evidence type="ECO:0000259" key="2">
    <source>
        <dbReference type="Pfam" id="PF01145"/>
    </source>
</evidence>
<keyword evidence="1" id="KW-1133">Transmembrane helix</keyword>
<proteinExistence type="predicted"/>
<organism evidence="3 4">
    <name type="scientific">Mucilaginibacter gynuensis</name>
    <dbReference type="NCBI Taxonomy" id="1302236"/>
    <lineage>
        <taxon>Bacteria</taxon>
        <taxon>Pseudomonadati</taxon>
        <taxon>Bacteroidota</taxon>
        <taxon>Sphingobacteriia</taxon>
        <taxon>Sphingobacteriales</taxon>
        <taxon>Sphingobacteriaceae</taxon>
        <taxon>Mucilaginibacter</taxon>
    </lineage>
</organism>
<feature type="transmembrane region" description="Helical" evidence="1">
    <location>
        <begin position="6"/>
        <end position="29"/>
    </location>
</feature>
<gene>
    <name evidence="3" type="ORF">GCM10023149_42760</name>
</gene>
<accession>A0ABP8H6I4</accession>
<dbReference type="InterPro" id="IPR001107">
    <property type="entry name" value="Band_7"/>
</dbReference>
<evidence type="ECO:0000313" key="4">
    <source>
        <dbReference type="Proteomes" id="UP001500582"/>
    </source>
</evidence>
<dbReference type="Proteomes" id="UP001500582">
    <property type="component" value="Unassembled WGS sequence"/>
</dbReference>
<dbReference type="RefSeq" id="WP_345213219.1">
    <property type="nucleotide sequence ID" value="NZ_BAABFT010000015.1"/>
</dbReference>
<comment type="caution">
    <text evidence="3">The sequence shown here is derived from an EMBL/GenBank/DDBJ whole genome shotgun (WGS) entry which is preliminary data.</text>
</comment>
<sequence length="630" mass="68736">MSDLNFYLLWVVPLVVLIILYKFVLRVFFGMVIVPDDRIGLVVKKFTLSSSKRLPDGRIIATNGEAGMQAKALAPGLYWRMWPWQYAIFMQPFTIIEQNKLGLVKAKDGASLDTGRVLGKPVDCDKFQDAIAFLDNNGQKGPQAAFLTPGSYRINTFLFEIVTVPITQIQENKVGVITTLDGEPLDKGEIAGESVAGHKNFQDPIAFINAGGRKGLQEDVILAGTYYLNPWFVLVEQVDMIYIPIGYVGVVNSFVGPLGKDTSGDSFKHGNIVKRNEKGVWEEPLDPGKHPVNIYTHAVEIVPTTNIVLNWADSRTEAHELDKNLSTITVRSSDGFTFNLDVSQIIHVPRNEAPKVIARFGKMKNLVSQVLEPTIANYFRNSAQKSDVIGFLANRIQRQNDAKEHISAVLGTYNVVGVDTLIGDIVPPAALMKTLTDRKIAEQEKVTYEIQRHAQIERKEFESAKAGADMQPEVVKSTRQVEINTQMAASKVASAKGEAESKTINAEADAKVKTINAKADAEVKTVNATADANATVVNGDAEAGKIKAIGLAEAEVTKQKTEAMGTEQYAIVRVAEALASNNIKLVPEILVSGKDGGSGGMIDALIGSDMLKKLQRENAKSANSDTSHNE</sequence>
<reference evidence="4" key="1">
    <citation type="journal article" date="2019" name="Int. J. Syst. Evol. Microbiol.">
        <title>The Global Catalogue of Microorganisms (GCM) 10K type strain sequencing project: providing services to taxonomists for standard genome sequencing and annotation.</title>
        <authorList>
            <consortium name="The Broad Institute Genomics Platform"/>
            <consortium name="The Broad Institute Genome Sequencing Center for Infectious Disease"/>
            <person name="Wu L."/>
            <person name="Ma J."/>
        </authorList>
    </citation>
    <scope>NUCLEOTIDE SEQUENCE [LARGE SCALE GENOMIC DNA]</scope>
    <source>
        <strain evidence="4">JCM 17705</strain>
    </source>
</reference>
<dbReference type="EMBL" id="BAABFT010000015">
    <property type="protein sequence ID" value="GAA4335043.1"/>
    <property type="molecule type" value="Genomic_DNA"/>
</dbReference>